<keyword evidence="1" id="KW-1003">Cell membrane</keyword>
<dbReference type="EMBL" id="CP000804">
    <property type="protein sequence ID" value="ABU59282.1"/>
    <property type="molecule type" value="Genomic_DNA"/>
</dbReference>
<organism evidence="2 3">
    <name type="scientific">Roseiflexus castenholzii (strain DSM 13941 / HLO8)</name>
    <dbReference type="NCBI Taxonomy" id="383372"/>
    <lineage>
        <taxon>Bacteria</taxon>
        <taxon>Bacillati</taxon>
        <taxon>Chloroflexota</taxon>
        <taxon>Chloroflexia</taxon>
        <taxon>Chloroflexales</taxon>
        <taxon>Roseiflexineae</taxon>
        <taxon>Roseiflexaceae</taxon>
        <taxon>Roseiflexus</taxon>
    </lineage>
</organism>
<dbReference type="AlphaFoldDB" id="A7NNY7"/>
<dbReference type="PANTHER" id="PTHR33383">
    <property type="entry name" value="MEMBRANE PROTEIN INSERTION EFFICIENCY FACTOR-RELATED"/>
    <property type="match status" value="1"/>
</dbReference>
<dbReference type="GO" id="GO:0005886">
    <property type="term" value="C:plasma membrane"/>
    <property type="evidence" value="ECO:0007669"/>
    <property type="project" value="UniProtKB-SubCell"/>
</dbReference>
<dbReference type="Proteomes" id="UP000000263">
    <property type="component" value="Chromosome"/>
</dbReference>
<comment type="function">
    <text evidence="1">Could be involved in insertion of integral membrane proteins into the membrane.</text>
</comment>
<dbReference type="HAMAP" id="MF_00386">
    <property type="entry name" value="UPF0161_YidD"/>
    <property type="match status" value="1"/>
</dbReference>
<dbReference type="PANTHER" id="PTHR33383:SF1">
    <property type="entry name" value="MEMBRANE PROTEIN INSERTION EFFICIENCY FACTOR-RELATED"/>
    <property type="match status" value="1"/>
</dbReference>
<evidence type="ECO:0000313" key="2">
    <source>
        <dbReference type="EMBL" id="ABU59282.1"/>
    </source>
</evidence>
<dbReference type="STRING" id="383372.Rcas_3228"/>
<dbReference type="eggNOG" id="COG0759">
    <property type="taxonomic scope" value="Bacteria"/>
</dbReference>
<dbReference type="NCBIfam" id="TIGR00278">
    <property type="entry name" value="membrane protein insertion efficiency factor YidD"/>
    <property type="match status" value="1"/>
</dbReference>
<keyword evidence="3" id="KW-1185">Reference proteome</keyword>
<evidence type="ECO:0000256" key="1">
    <source>
        <dbReference type="HAMAP-Rule" id="MF_00386"/>
    </source>
</evidence>
<name>A7NNY7_ROSCS</name>
<dbReference type="KEGG" id="rca:Rcas_3228"/>
<gene>
    <name evidence="2" type="ordered locus">Rcas_3228</name>
</gene>
<accession>A7NNY7</accession>
<dbReference type="Pfam" id="PF01809">
    <property type="entry name" value="YidD"/>
    <property type="match status" value="1"/>
</dbReference>
<proteinExistence type="inferred from homology"/>
<dbReference type="OrthoDB" id="9801753at2"/>
<evidence type="ECO:0000313" key="3">
    <source>
        <dbReference type="Proteomes" id="UP000000263"/>
    </source>
</evidence>
<reference evidence="2 3" key="1">
    <citation type="submission" date="2007-08" db="EMBL/GenBank/DDBJ databases">
        <title>Complete sequence of Roseiflexus castenholzii DSM 13941.</title>
        <authorList>
            <consortium name="US DOE Joint Genome Institute"/>
            <person name="Copeland A."/>
            <person name="Lucas S."/>
            <person name="Lapidus A."/>
            <person name="Barry K."/>
            <person name="Glavina del Rio T."/>
            <person name="Dalin E."/>
            <person name="Tice H."/>
            <person name="Pitluck S."/>
            <person name="Thompson L.S."/>
            <person name="Brettin T."/>
            <person name="Bruce D."/>
            <person name="Detter J.C."/>
            <person name="Han C."/>
            <person name="Tapia R."/>
            <person name="Schmutz J."/>
            <person name="Larimer F."/>
            <person name="Land M."/>
            <person name="Hauser L."/>
            <person name="Kyrpides N."/>
            <person name="Mikhailova N."/>
            <person name="Bryant D.A."/>
            <person name="Hanada S."/>
            <person name="Tsukatani Y."/>
            <person name="Richardson P."/>
        </authorList>
    </citation>
    <scope>NUCLEOTIDE SEQUENCE [LARGE SCALE GENOMIC DNA]</scope>
    <source>
        <strain evidence="3">DSM 13941 / HLO8</strain>
    </source>
</reference>
<dbReference type="InterPro" id="IPR002696">
    <property type="entry name" value="Membr_insert_effic_factor_YidD"/>
</dbReference>
<comment type="subcellular location">
    <subcellularLocation>
        <location evidence="1">Cell membrane</location>
        <topology evidence="1">Peripheral membrane protein</topology>
        <orientation evidence="1">Cytoplasmic side</orientation>
    </subcellularLocation>
</comment>
<sequence length="206" mass="23240">MIRWILLKLIRFYQMFISPALPPSCIYEPSCSTYTYQAIARHGALKGTYLGIRRILRCHPWAQGGYDPVPEEGAVIFAFRPSSPRNVLDNRRHAHGAPGAAEQRGAPSTEAALREWALALTEQHPDIVRVGYVDKPPQAGGKTDVLLIVAQSDLPFDQRAAAWDAHPLPLPARLSVYTVDEWTHRSSDMEAQSPEHWVFEREYVQQ</sequence>
<protein>
    <recommendedName>
        <fullName evidence="1">Putative membrane protein insertion efficiency factor</fullName>
    </recommendedName>
</protein>
<dbReference type="HOGENOM" id="CLU_1288072_0_0_0"/>
<comment type="similarity">
    <text evidence="1">Belongs to the UPF0161 family.</text>
</comment>
<dbReference type="SMART" id="SM01234">
    <property type="entry name" value="Haemolytic"/>
    <property type="match status" value="1"/>
</dbReference>
<keyword evidence="1" id="KW-0472">Membrane</keyword>